<evidence type="ECO:0000313" key="4">
    <source>
        <dbReference type="Proteomes" id="UP000054279"/>
    </source>
</evidence>
<name>A0A0C9V563_SPHS4</name>
<evidence type="ECO:0000256" key="1">
    <source>
        <dbReference type="SAM" id="Coils"/>
    </source>
</evidence>
<proteinExistence type="predicted"/>
<dbReference type="EMBL" id="KN837225">
    <property type="protein sequence ID" value="KIJ32566.1"/>
    <property type="molecule type" value="Genomic_DNA"/>
</dbReference>
<evidence type="ECO:0000256" key="2">
    <source>
        <dbReference type="SAM" id="MobiDB-lite"/>
    </source>
</evidence>
<feature type="non-terminal residue" evidence="3">
    <location>
        <position position="1"/>
    </location>
</feature>
<dbReference type="Proteomes" id="UP000054279">
    <property type="component" value="Unassembled WGS sequence"/>
</dbReference>
<dbReference type="PANTHER" id="PTHR33096:SF1">
    <property type="entry name" value="CXC1-LIKE CYSTEINE CLUSTER ASSOCIATED WITH KDZ TRANSPOSASES DOMAIN-CONTAINING PROTEIN"/>
    <property type="match status" value="1"/>
</dbReference>
<evidence type="ECO:0008006" key="5">
    <source>
        <dbReference type="Google" id="ProtNLM"/>
    </source>
</evidence>
<feature type="coiled-coil region" evidence="1">
    <location>
        <begin position="619"/>
        <end position="678"/>
    </location>
</feature>
<keyword evidence="1" id="KW-0175">Coiled coil</keyword>
<organism evidence="3 4">
    <name type="scientific">Sphaerobolus stellatus (strain SS14)</name>
    <dbReference type="NCBI Taxonomy" id="990650"/>
    <lineage>
        <taxon>Eukaryota</taxon>
        <taxon>Fungi</taxon>
        <taxon>Dikarya</taxon>
        <taxon>Basidiomycota</taxon>
        <taxon>Agaricomycotina</taxon>
        <taxon>Agaricomycetes</taxon>
        <taxon>Phallomycetidae</taxon>
        <taxon>Geastrales</taxon>
        <taxon>Sphaerobolaceae</taxon>
        <taxon>Sphaerobolus</taxon>
    </lineage>
</organism>
<reference evidence="3 4" key="1">
    <citation type="submission" date="2014-06" db="EMBL/GenBank/DDBJ databases">
        <title>Evolutionary Origins and Diversification of the Mycorrhizal Mutualists.</title>
        <authorList>
            <consortium name="DOE Joint Genome Institute"/>
            <consortium name="Mycorrhizal Genomics Consortium"/>
            <person name="Kohler A."/>
            <person name="Kuo A."/>
            <person name="Nagy L.G."/>
            <person name="Floudas D."/>
            <person name="Copeland A."/>
            <person name="Barry K.W."/>
            <person name="Cichocki N."/>
            <person name="Veneault-Fourrey C."/>
            <person name="LaButti K."/>
            <person name="Lindquist E.A."/>
            <person name="Lipzen A."/>
            <person name="Lundell T."/>
            <person name="Morin E."/>
            <person name="Murat C."/>
            <person name="Riley R."/>
            <person name="Ohm R."/>
            <person name="Sun H."/>
            <person name="Tunlid A."/>
            <person name="Henrissat B."/>
            <person name="Grigoriev I.V."/>
            <person name="Hibbett D.S."/>
            <person name="Martin F."/>
        </authorList>
    </citation>
    <scope>NUCLEOTIDE SEQUENCE [LARGE SCALE GENOMIC DNA]</scope>
    <source>
        <strain evidence="3 4">SS14</strain>
    </source>
</reference>
<dbReference type="AlphaFoldDB" id="A0A0C9V563"/>
<dbReference type="PANTHER" id="PTHR33096">
    <property type="entry name" value="CXC2 DOMAIN-CONTAINING PROTEIN"/>
    <property type="match status" value="1"/>
</dbReference>
<dbReference type="Pfam" id="PF18758">
    <property type="entry name" value="KDZ"/>
    <property type="match status" value="1"/>
</dbReference>
<protein>
    <recommendedName>
        <fullName evidence="5">CxC1-like cysteine cluster associated with KDZ transposases domain-containing protein</fullName>
    </recommendedName>
</protein>
<dbReference type="HOGENOM" id="CLU_004552_10_1_1"/>
<evidence type="ECO:0000313" key="3">
    <source>
        <dbReference type="EMBL" id="KIJ32566.1"/>
    </source>
</evidence>
<feature type="compositionally biased region" description="Basic and acidic residues" evidence="2">
    <location>
        <begin position="212"/>
        <end position="228"/>
    </location>
</feature>
<accession>A0A0C9V563</accession>
<dbReference type="InterPro" id="IPR040521">
    <property type="entry name" value="KDZ"/>
</dbReference>
<keyword evidence="4" id="KW-1185">Reference proteome</keyword>
<dbReference type="OrthoDB" id="3237105at2759"/>
<feature type="compositionally biased region" description="Polar residues" evidence="2">
    <location>
        <begin position="237"/>
        <end position="255"/>
    </location>
</feature>
<gene>
    <name evidence="3" type="ORF">M422DRAFT_213744</name>
</gene>
<feature type="region of interest" description="Disordered" evidence="2">
    <location>
        <begin position="196"/>
        <end position="287"/>
    </location>
</feature>
<sequence>MCREAQYTTWKTKVIPALVQPYMALRFETKCGRTPSVIKSSPLLGRQHRPCSCGRRKKRIPVEVAFWDHIERVYVTYCLCHPASETLIKMGLFGCAPIEPSMAFDVNLLDLISTNMTFLAPNVGGWSITLETFWRERGYSLGQRERVRRRFSNALHWYTVLLEAVNKCVVDSIRPPVLLYSLPSVPAGASIVPATEEGDMKPIDVVDDESNCGDRGKRRHEEDQEAHPRSKRRRHSLSQASDTNHVPIPVSNQKAPPSLGAPPPMAGSSSTHVKSEQNHQPPSRPLDHLRKACPLCFGGDPKASPGNGDPNVIVCPDANFTQKCMKPKYDDPALQHPLSHFLPQEEIAEMERQVEERRNTKGKKAAAELLREMLKPLLPDDVLDECERSFIAAQEATAKASGKYYVDTGLMALVCRHDRLLWIVNLTTPGEKQFYAFALINRLFREIPSHWRVGLLYDIGCQLERSMVKHGILSEYYTRLIFAVLVFHAFGHQWVCQLLYHPRKHTAFGLSDGEGCERFWSSIRRLIPSLRISGRYRRRWVLDRQFMANKQDSFRLLGLWIRRKWKACDKKEKEAKKILDAQGIEAETVRVEWAAQVKAQTAKLTRQTKSAGDEAIDRVLELRHDRDELQQRMATLQRELETTDAALTETRAALAEDVLATRERLDALTRRMQAAERSLGVSGRTKLEKLKGNEFLRFRMNAKALKSRIRAKVISQKFERSCLERVYRHQVSRDKDHSQTKGLLKRGHQAISKLVSKFNAIVDLMKVAKRKGRAPPNIRLPVPLQTKKIFHLDIDDNIWDEDGLLEVESIDPPGWLANQAIRDAIPALLECDRVAEERTRLLMEEKALVYWLKEEKKTILDAF</sequence>